<feature type="active site" description="Proton acceptor" evidence="6">
    <location>
        <position position="367"/>
    </location>
</feature>
<evidence type="ECO:0000256" key="7">
    <source>
        <dbReference type="RuleBase" id="RU003557"/>
    </source>
</evidence>
<dbReference type="NCBIfam" id="NF004853">
    <property type="entry name" value="PRK06205.1"/>
    <property type="match status" value="1"/>
</dbReference>
<feature type="active site" description="Proton acceptor" evidence="6">
    <location>
        <position position="397"/>
    </location>
</feature>
<evidence type="ECO:0000256" key="6">
    <source>
        <dbReference type="PIRSR" id="PIRSR000429-1"/>
    </source>
</evidence>
<evidence type="ECO:0000256" key="1">
    <source>
        <dbReference type="ARBA" id="ARBA00010982"/>
    </source>
</evidence>
<keyword evidence="3 7" id="KW-0808">Transferase</keyword>
<accession>A0A1B1KDL0</accession>
<dbReference type="RefSeq" id="WP_065492268.1">
    <property type="nucleotide sequence ID" value="NZ_CP009111.1"/>
</dbReference>
<organism evidence="10 11">
    <name type="scientific">Rhodococcus opacus</name>
    <name type="common">Nocardia opaca</name>
    <dbReference type="NCBI Taxonomy" id="37919"/>
    <lineage>
        <taxon>Bacteria</taxon>
        <taxon>Bacillati</taxon>
        <taxon>Actinomycetota</taxon>
        <taxon>Actinomycetes</taxon>
        <taxon>Mycobacteriales</taxon>
        <taxon>Nocardiaceae</taxon>
        <taxon>Rhodococcus</taxon>
    </lineage>
</organism>
<dbReference type="Pfam" id="PF00108">
    <property type="entry name" value="Thiolase_N"/>
    <property type="match status" value="1"/>
</dbReference>
<sequence>MPENTNAQADDVVVCEPLRTPVGRYGGQFKDAPAADLGARVVSELLTRTKVDPGRVDDVIFGQCYPNGEAPAIGRVVALDAGMPVTVPGQQLDRRCGSGLQAVLDAAMRVQTGIAELVIAGGVESMSRAEYYTESMRWGAKGAPAALHDRLARGRVTAGGRNYPVPGGMLETAENLRRKYDISRREQDELAVSSHRRAVAAIDSGKFAEEIVPVEVPVRKGDPQVVDRDEHPRADTTIESLARLRPIMGATDPDATVTAGNASGQNDGAAACLVTTRAEAERLGLRPLARLVTWAVAGVEPSEMGIGPVPSTERALKRAGLTLADIDLIELNEAFAAQALAVTREWNFGAQDFDRTNVNGSGISLGHPVGATGVRILTTLLREMDRRGVRYGLETMCIGGGQGLTAIFERV</sequence>
<dbReference type="PATRIC" id="fig|37919.13.peg.6361"/>
<dbReference type="InterPro" id="IPR020617">
    <property type="entry name" value="Thiolase_C"/>
</dbReference>
<evidence type="ECO:0000256" key="4">
    <source>
        <dbReference type="ARBA" id="ARBA00023315"/>
    </source>
</evidence>
<gene>
    <name evidence="10" type="primary">pcaF</name>
    <name evidence="10" type="ORF">R1CP_30440</name>
</gene>
<dbReference type="InterPro" id="IPR016039">
    <property type="entry name" value="Thiolase-like"/>
</dbReference>
<evidence type="ECO:0000256" key="2">
    <source>
        <dbReference type="ARBA" id="ARBA00012705"/>
    </source>
</evidence>
<evidence type="ECO:0000256" key="5">
    <source>
        <dbReference type="ARBA" id="ARBA00040529"/>
    </source>
</evidence>
<dbReference type="AlphaFoldDB" id="A0A1B1KDL0"/>
<dbReference type="CDD" id="cd00751">
    <property type="entry name" value="thiolase"/>
    <property type="match status" value="1"/>
</dbReference>
<feature type="domain" description="Thiolase C-terminal" evidence="9">
    <location>
        <begin position="286"/>
        <end position="410"/>
    </location>
</feature>
<dbReference type="EMBL" id="CP009111">
    <property type="protein sequence ID" value="ANS30715.1"/>
    <property type="molecule type" value="Genomic_DNA"/>
</dbReference>
<dbReference type="GO" id="GO:0003985">
    <property type="term" value="F:acetyl-CoA C-acetyltransferase activity"/>
    <property type="evidence" value="ECO:0007669"/>
    <property type="project" value="UniProtKB-EC"/>
</dbReference>
<dbReference type="Proteomes" id="UP000186108">
    <property type="component" value="Chromosome"/>
</dbReference>
<evidence type="ECO:0000259" key="9">
    <source>
        <dbReference type="Pfam" id="PF02803"/>
    </source>
</evidence>
<evidence type="ECO:0000313" key="10">
    <source>
        <dbReference type="EMBL" id="ANS30715.1"/>
    </source>
</evidence>
<name>A0A1B1KDL0_RHOOP</name>
<proteinExistence type="inferred from homology"/>
<dbReference type="InterPro" id="IPR020616">
    <property type="entry name" value="Thiolase_N"/>
</dbReference>
<dbReference type="InterPro" id="IPR002155">
    <property type="entry name" value="Thiolase"/>
</dbReference>
<reference evidence="10 11" key="1">
    <citation type="submission" date="2014-07" db="EMBL/GenBank/DDBJ databases">
        <authorList>
            <person name="Zhang J.E."/>
            <person name="Yang H."/>
            <person name="Guo J."/>
            <person name="Deng Z."/>
            <person name="Luo H."/>
            <person name="Luo M."/>
            <person name="Zhao B."/>
        </authorList>
    </citation>
    <scope>NUCLEOTIDE SEQUENCE [LARGE SCALE GENOMIC DNA]</scope>
    <source>
        <strain evidence="10 11">1CP</strain>
    </source>
</reference>
<feature type="active site" description="Acyl-thioester intermediate" evidence="6">
    <location>
        <position position="96"/>
    </location>
</feature>
<comment type="similarity">
    <text evidence="1 7">Belongs to the thiolase-like superfamily. Thiolase family.</text>
</comment>
<dbReference type="Gene3D" id="3.40.47.10">
    <property type="match status" value="2"/>
</dbReference>
<keyword evidence="4 7" id="KW-0012">Acyltransferase</keyword>
<feature type="domain" description="Thiolase N-terminal" evidence="8">
    <location>
        <begin position="12"/>
        <end position="277"/>
    </location>
</feature>
<evidence type="ECO:0000259" key="8">
    <source>
        <dbReference type="Pfam" id="PF00108"/>
    </source>
</evidence>
<protein>
    <recommendedName>
        <fullName evidence="5">Probable acetyl-CoA acetyltransferase</fullName>
        <ecNumber evidence="2">2.3.1.9</ecNumber>
    </recommendedName>
</protein>
<dbReference type="NCBIfam" id="TIGR01930">
    <property type="entry name" value="AcCoA-C-Actrans"/>
    <property type="match status" value="1"/>
</dbReference>
<evidence type="ECO:0000256" key="3">
    <source>
        <dbReference type="ARBA" id="ARBA00022679"/>
    </source>
</evidence>
<dbReference type="Pfam" id="PF02803">
    <property type="entry name" value="Thiolase_C"/>
    <property type="match status" value="1"/>
</dbReference>
<dbReference type="PANTHER" id="PTHR18919:SF107">
    <property type="entry name" value="ACETYL-COA ACETYLTRANSFERASE, CYTOSOLIC"/>
    <property type="match status" value="1"/>
</dbReference>
<dbReference type="FunFam" id="3.40.47.10:FF:000010">
    <property type="entry name" value="Acetyl-CoA acetyltransferase (Thiolase)"/>
    <property type="match status" value="1"/>
</dbReference>
<dbReference type="EC" id="2.3.1.9" evidence="2"/>
<dbReference type="PANTHER" id="PTHR18919">
    <property type="entry name" value="ACETYL-COA C-ACYLTRANSFERASE"/>
    <property type="match status" value="1"/>
</dbReference>
<evidence type="ECO:0000313" key="11">
    <source>
        <dbReference type="Proteomes" id="UP000186108"/>
    </source>
</evidence>
<dbReference type="SUPFAM" id="SSF53901">
    <property type="entry name" value="Thiolase-like"/>
    <property type="match status" value="2"/>
</dbReference>
<dbReference type="PIRSF" id="PIRSF000429">
    <property type="entry name" value="Ac-CoA_Ac_transf"/>
    <property type="match status" value="1"/>
</dbReference>